<evidence type="ECO:0000256" key="1">
    <source>
        <dbReference type="SAM" id="MobiDB-lite"/>
    </source>
</evidence>
<feature type="region of interest" description="Disordered" evidence="1">
    <location>
        <begin position="482"/>
        <end position="513"/>
    </location>
</feature>
<dbReference type="Proteomes" id="UP000019376">
    <property type="component" value="Unassembled WGS sequence"/>
</dbReference>
<reference evidence="2 3" key="1">
    <citation type="journal article" date="2013" name="PLoS ONE">
        <title>Genomic and secretomic analyses reveal unique features of the lignocellulolytic enzyme system of Penicillium decumbens.</title>
        <authorList>
            <person name="Liu G."/>
            <person name="Zhang L."/>
            <person name="Wei X."/>
            <person name="Zou G."/>
            <person name="Qin Y."/>
            <person name="Ma L."/>
            <person name="Li J."/>
            <person name="Zheng H."/>
            <person name="Wang S."/>
            <person name="Wang C."/>
            <person name="Xun L."/>
            <person name="Zhao G.-P."/>
            <person name="Zhou Z."/>
            <person name="Qu Y."/>
        </authorList>
    </citation>
    <scope>NUCLEOTIDE SEQUENCE [LARGE SCALE GENOMIC DNA]</scope>
    <source>
        <strain evidence="3">114-2 / CGMCC 5302</strain>
    </source>
</reference>
<sequence>MIKAGDEGVFTSSVFNWISRRQAQVSWRPLYEAVFREIEFKREFNRIQQKEIWCCKMGPELERYASHAGVDNKAEDGDDPFLFDVHEVQRPEFDRQFMYLPSKVRTETLPPYRATYSLPNDEEINAPWGQPFIVLVSSVRPLKYLPRPSKKANGNRSKAVTCPDSPKDIQPLWIDCNIPCIEVSEEEIAALALILGISLTCPHFLVQGIGAFNVAMNSRLSGCLTKYRLVYSGGPDPRSNAKGSGYSTLFAKHLACGCLPFACDDSDVHTIAIDNVICQSIKKGKPILDKKSKWTTAMYYLDKLPASRGNNFYHQSQSGGDTGDIISWENKIVGKWWEAVAGIAFGGLVPFATKAMADAVSFSVGEFTGNRAREYLMRLLLEVDKQSHPAIQNMRLFGYTAKLSLWRKWADGKIGLTFQPDPTDYTTRITVERLASYCTLLERMMACTSQSGHDLASDVFRCCSAQIEQSYTCAVGLRKSQSSTTVPTKGSDDTSKVPTGFYQTQSSKGPQYQSTSIEDDLDHILQKIRVLEWANIVREVHWEDNFDAGSDPSERKNTVAYKPVLMSNLPDTSLWE</sequence>
<evidence type="ECO:0000313" key="2">
    <source>
        <dbReference type="EMBL" id="EPS26533.1"/>
    </source>
</evidence>
<feature type="compositionally biased region" description="Polar residues" evidence="1">
    <location>
        <begin position="501"/>
        <end position="513"/>
    </location>
</feature>
<evidence type="ECO:0000313" key="3">
    <source>
        <dbReference type="Proteomes" id="UP000019376"/>
    </source>
</evidence>
<dbReference type="eggNOG" id="ENOG502S6CD">
    <property type="taxonomic scope" value="Eukaryota"/>
</dbReference>
<dbReference type="OrthoDB" id="4526966at2759"/>
<gene>
    <name evidence="2" type="ORF">PDE_01470</name>
</gene>
<protein>
    <submittedName>
        <fullName evidence="2">Uncharacterized protein</fullName>
    </submittedName>
</protein>
<organism evidence="2 3">
    <name type="scientific">Penicillium oxalicum (strain 114-2 / CGMCC 5302)</name>
    <name type="common">Penicillium decumbens</name>
    <dbReference type="NCBI Taxonomy" id="933388"/>
    <lineage>
        <taxon>Eukaryota</taxon>
        <taxon>Fungi</taxon>
        <taxon>Dikarya</taxon>
        <taxon>Ascomycota</taxon>
        <taxon>Pezizomycotina</taxon>
        <taxon>Eurotiomycetes</taxon>
        <taxon>Eurotiomycetidae</taxon>
        <taxon>Eurotiales</taxon>
        <taxon>Aspergillaceae</taxon>
        <taxon>Penicillium</taxon>
    </lineage>
</organism>
<dbReference type="PhylomeDB" id="S8AL06"/>
<accession>S8AL06</accession>
<name>S8AL06_PENO1</name>
<proteinExistence type="predicted"/>
<dbReference type="HOGENOM" id="CLU_473339_0_0_1"/>
<keyword evidence="3" id="KW-1185">Reference proteome</keyword>
<dbReference type="EMBL" id="KB644409">
    <property type="protein sequence ID" value="EPS26533.1"/>
    <property type="molecule type" value="Genomic_DNA"/>
</dbReference>
<dbReference type="AlphaFoldDB" id="S8AL06"/>